<evidence type="ECO:0000313" key="1">
    <source>
        <dbReference type="EMBL" id="QIG74611.1"/>
    </source>
</evidence>
<name>A0A7S5RFL9_9CAUD</name>
<sequence length="108" mass="11934">MKASIDHDTLNNAAADDVIRVALTIADTIQHFDQHVRLAGAMLFLQTCAELTGTSPQDVATVAGNIRSFAERDLLAPGQHYRGLVNFLQDDVMRWREEIAEEEGIELA</sequence>
<accession>A0A7S5RFL9</accession>
<gene>
    <name evidence="1" type="ORF">EVC11_029</name>
</gene>
<evidence type="ECO:0000313" key="2">
    <source>
        <dbReference type="Proteomes" id="UP000623593"/>
    </source>
</evidence>
<dbReference type="Proteomes" id="UP000623593">
    <property type="component" value="Segment"/>
</dbReference>
<organism evidence="1 2">
    <name type="scientific">Rhizobium phage RHph_I20</name>
    <dbReference type="NCBI Taxonomy" id="2509730"/>
    <lineage>
        <taxon>Viruses</taxon>
        <taxon>Duplodnaviria</taxon>
        <taxon>Heunggongvirae</taxon>
        <taxon>Uroviricota</taxon>
        <taxon>Caudoviricetes</taxon>
        <taxon>Autographivirales</taxon>
        <taxon>Autographivirales incertae sedis</taxon>
        <taxon>Morelosvirus</taxon>
        <taxon>Morelosvirus RHphI20</taxon>
    </lineage>
</organism>
<reference evidence="1" key="1">
    <citation type="submission" date="2020-01" db="EMBL/GenBank/DDBJ databases">
        <title>Patterns of diversity and host range of bacteriophage communities associated with bean-nodulatin bacteria.</title>
        <authorList>
            <person name="Vann Cauwenberghe J."/>
            <person name="Santamaria R.I."/>
            <person name="Bustos P."/>
            <person name="Juarez S."/>
            <person name="Gonzalez V."/>
        </authorList>
    </citation>
    <scope>NUCLEOTIDE SEQUENCE</scope>
</reference>
<proteinExistence type="predicted"/>
<dbReference type="EMBL" id="MN988539">
    <property type="protein sequence ID" value="QIG74611.1"/>
    <property type="molecule type" value="Genomic_DNA"/>
</dbReference>
<protein>
    <submittedName>
        <fullName evidence="1">Uncharacterized protein</fullName>
    </submittedName>
</protein>
<keyword evidence="2" id="KW-1185">Reference proteome</keyword>